<evidence type="ECO:0000313" key="1">
    <source>
        <dbReference type="EMBL" id="RAG87338.1"/>
    </source>
</evidence>
<name>A0A2X0JI20_9ACTN</name>
<dbReference type="RefSeq" id="WP_111498950.1">
    <property type="nucleotide sequence ID" value="NZ_QKYN01000008.1"/>
</dbReference>
<reference evidence="1 2" key="1">
    <citation type="submission" date="2018-06" db="EMBL/GenBank/DDBJ databases">
        <title>Streptacidiphilus pinicola sp. nov., isolated from pine grove soil.</title>
        <authorList>
            <person name="Roh S.G."/>
            <person name="Park S."/>
            <person name="Kim M.-K."/>
            <person name="Yun B.-R."/>
            <person name="Park J."/>
            <person name="Kim M.J."/>
            <person name="Kim Y.S."/>
            <person name="Kim S.B."/>
        </authorList>
    </citation>
    <scope>NUCLEOTIDE SEQUENCE [LARGE SCALE GENOMIC DNA]</scope>
    <source>
        <strain evidence="1 2">MMS16-CNU450</strain>
    </source>
</reference>
<keyword evidence="2" id="KW-1185">Reference proteome</keyword>
<accession>A0A2X0JI20</accession>
<evidence type="ECO:0000313" key="2">
    <source>
        <dbReference type="Proteomes" id="UP000248889"/>
    </source>
</evidence>
<dbReference type="SUPFAM" id="SSF55961">
    <property type="entry name" value="Bet v1-like"/>
    <property type="match status" value="1"/>
</dbReference>
<organism evidence="1 2">
    <name type="scientific">Streptacidiphilus pinicola</name>
    <dbReference type="NCBI Taxonomy" id="2219663"/>
    <lineage>
        <taxon>Bacteria</taxon>
        <taxon>Bacillati</taxon>
        <taxon>Actinomycetota</taxon>
        <taxon>Actinomycetes</taxon>
        <taxon>Kitasatosporales</taxon>
        <taxon>Streptomycetaceae</taxon>
        <taxon>Streptacidiphilus</taxon>
    </lineage>
</organism>
<dbReference type="AlphaFoldDB" id="A0A2X0JI20"/>
<protein>
    <submittedName>
        <fullName evidence="1">SRPBCC family protein</fullName>
    </submittedName>
</protein>
<dbReference type="Proteomes" id="UP000248889">
    <property type="component" value="Unassembled WGS sequence"/>
</dbReference>
<proteinExistence type="predicted"/>
<comment type="caution">
    <text evidence="1">The sequence shown here is derived from an EMBL/GenBank/DDBJ whole genome shotgun (WGS) entry which is preliminary data.</text>
</comment>
<gene>
    <name evidence="1" type="ORF">DN069_02130</name>
</gene>
<sequence>MAVFLLSRRSRLGPVDTWERLTDWSRHGERIPFTDVGPARGTGRAVGDVVLARTALGPVGFDDPMEIVVLTPPTRGREGLCRLEKRGRIVRGWAELRVCAEAEGGAEALWVEEIRVRGVPAALDPLVARVARLVFGRALDGLLGPEPAAGHARR</sequence>
<dbReference type="EMBL" id="QKYN01000008">
    <property type="protein sequence ID" value="RAG87338.1"/>
    <property type="molecule type" value="Genomic_DNA"/>
</dbReference>
<dbReference type="OrthoDB" id="4823586at2"/>